<dbReference type="CDD" id="cd06225">
    <property type="entry name" value="HAMP"/>
    <property type="match status" value="1"/>
</dbReference>
<dbReference type="SMART" id="SM00304">
    <property type="entry name" value="HAMP"/>
    <property type="match status" value="2"/>
</dbReference>
<evidence type="ECO:0000256" key="5">
    <source>
        <dbReference type="ARBA" id="ARBA00023136"/>
    </source>
</evidence>
<evidence type="ECO:0000256" key="10">
    <source>
        <dbReference type="SAM" id="Phobius"/>
    </source>
</evidence>
<dbReference type="InterPro" id="IPR032255">
    <property type="entry name" value="HBM"/>
</dbReference>
<dbReference type="PRINTS" id="PR00260">
    <property type="entry name" value="CHEMTRNSDUCR"/>
</dbReference>
<comment type="similarity">
    <text evidence="7">Belongs to the methyl-accepting chemotaxis (MCP) protein family.</text>
</comment>
<dbReference type="PANTHER" id="PTHR32089">
    <property type="entry name" value="METHYL-ACCEPTING CHEMOTAXIS PROTEIN MCPB"/>
    <property type="match status" value="1"/>
</dbReference>
<keyword evidence="3 10" id="KW-0812">Transmembrane</keyword>
<evidence type="ECO:0000259" key="12">
    <source>
        <dbReference type="PROSITE" id="PS50885"/>
    </source>
</evidence>
<dbReference type="Proteomes" id="UP001595798">
    <property type="component" value="Unassembled WGS sequence"/>
</dbReference>
<evidence type="ECO:0000256" key="9">
    <source>
        <dbReference type="SAM" id="Coils"/>
    </source>
</evidence>
<feature type="transmembrane region" description="Helical" evidence="10">
    <location>
        <begin position="20"/>
        <end position="40"/>
    </location>
</feature>
<keyword evidence="9" id="KW-0175">Coiled coil</keyword>
<evidence type="ECO:0000256" key="3">
    <source>
        <dbReference type="ARBA" id="ARBA00022692"/>
    </source>
</evidence>
<accession>A0ABV8QMJ0</accession>
<evidence type="ECO:0000256" key="8">
    <source>
        <dbReference type="PROSITE-ProRule" id="PRU00284"/>
    </source>
</evidence>
<dbReference type="EMBL" id="JBHSDI010000061">
    <property type="protein sequence ID" value="MFC4260875.1"/>
    <property type="molecule type" value="Genomic_DNA"/>
</dbReference>
<gene>
    <name evidence="14" type="ORF">ACFOZ5_17795</name>
</gene>
<feature type="coiled-coil region" evidence="9">
    <location>
        <begin position="79"/>
        <end position="129"/>
    </location>
</feature>
<dbReference type="Gene3D" id="1.10.287.950">
    <property type="entry name" value="Methyl-accepting chemotaxis protein"/>
    <property type="match status" value="1"/>
</dbReference>
<evidence type="ECO:0000256" key="6">
    <source>
        <dbReference type="ARBA" id="ARBA00023224"/>
    </source>
</evidence>
<feature type="domain" description="HBM" evidence="13">
    <location>
        <begin position="45"/>
        <end position="264"/>
    </location>
</feature>
<dbReference type="SMART" id="SM00283">
    <property type="entry name" value="MA"/>
    <property type="match status" value="1"/>
</dbReference>
<keyword evidence="2" id="KW-0145">Chemotaxis</keyword>
<dbReference type="SUPFAM" id="SSF58104">
    <property type="entry name" value="Methyl-accepting chemotaxis protein (MCP) signaling domain"/>
    <property type="match status" value="1"/>
</dbReference>
<dbReference type="InterPro" id="IPR003660">
    <property type="entry name" value="HAMP_dom"/>
</dbReference>
<evidence type="ECO:0000259" key="13">
    <source>
        <dbReference type="PROSITE" id="PS51753"/>
    </source>
</evidence>
<comment type="caution">
    <text evidence="14">The sequence shown here is derived from an EMBL/GenBank/DDBJ whole genome shotgun (WGS) entry which is preliminary data.</text>
</comment>
<feature type="transmembrane region" description="Helical" evidence="10">
    <location>
        <begin position="267"/>
        <end position="289"/>
    </location>
</feature>
<dbReference type="Pfam" id="PF00672">
    <property type="entry name" value="HAMP"/>
    <property type="match status" value="1"/>
</dbReference>
<protein>
    <submittedName>
        <fullName evidence="14">Methyl-accepting chemotaxis protein</fullName>
    </submittedName>
</protein>
<dbReference type="PROSITE" id="PS51753">
    <property type="entry name" value="HBM"/>
    <property type="match status" value="1"/>
</dbReference>
<feature type="domain" description="HAMP" evidence="12">
    <location>
        <begin position="291"/>
        <end position="343"/>
    </location>
</feature>
<keyword evidence="4 10" id="KW-1133">Transmembrane helix</keyword>
<evidence type="ECO:0000256" key="2">
    <source>
        <dbReference type="ARBA" id="ARBA00022500"/>
    </source>
</evidence>
<evidence type="ECO:0000256" key="1">
    <source>
        <dbReference type="ARBA" id="ARBA00004370"/>
    </source>
</evidence>
<evidence type="ECO:0000313" key="14">
    <source>
        <dbReference type="EMBL" id="MFC4260875.1"/>
    </source>
</evidence>
<dbReference type="PROSITE" id="PS50111">
    <property type="entry name" value="CHEMOTAXIS_TRANSDUC_2"/>
    <property type="match status" value="1"/>
</dbReference>
<dbReference type="Pfam" id="PF00015">
    <property type="entry name" value="MCPsignal"/>
    <property type="match status" value="1"/>
</dbReference>
<evidence type="ECO:0000256" key="4">
    <source>
        <dbReference type="ARBA" id="ARBA00022989"/>
    </source>
</evidence>
<name>A0ABV8QMJ0_9GAMM</name>
<comment type="subcellular location">
    <subcellularLocation>
        <location evidence="1">Membrane</location>
    </subcellularLocation>
</comment>
<feature type="domain" description="Methyl-accepting transducer" evidence="11">
    <location>
        <begin position="348"/>
        <end position="584"/>
    </location>
</feature>
<dbReference type="SMART" id="SM01358">
    <property type="entry name" value="HBM"/>
    <property type="match status" value="1"/>
</dbReference>
<dbReference type="RefSeq" id="WP_379889838.1">
    <property type="nucleotide sequence ID" value="NZ_JBHSDI010000061.1"/>
</dbReference>
<keyword evidence="6 8" id="KW-0807">Transducer</keyword>
<dbReference type="CDD" id="cd11386">
    <property type="entry name" value="MCP_signal"/>
    <property type="match status" value="1"/>
</dbReference>
<reference evidence="15" key="1">
    <citation type="journal article" date="2019" name="Int. J. Syst. Evol. Microbiol.">
        <title>The Global Catalogue of Microorganisms (GCM) 10K type strain sequencing project: providing services to taxonomists for standard genome sequencing and annotation.</title>
        <authorList>
            <consortium name="The Broad Institute Genomics Platform"/>
            <consortium name="The Broad Institute Genome Sequencing Center for Infectious Disease"/>
            <person name="Wu L."/>
            <person name="Ma J."/>
        </authorList>
    </citation>
    <scope>NUCLEOTIDE SEQUENCE [LARGE SCALE GENOMIC DNA]</scope>
    <source>
        <strain evidence="15">CECT 7297</strain>
    </source>
</reference>
<dbReference type="InterPro" id="IPR004090">
    <property type="entry name" value="Chemotax_Me-accpt_rcpt"/>
</dbReference>
<organism evidence="14 15">
    <name type="scientific">Marinobacter lacisalsi</name>
    <dbReference type="NCBI Taxonomy" id="475979"/>
    <lineage>
        <taxon>Bacteria</taxon>
        <taxon>Pseudomonadati</taxon>
        <taxon>Pseudomonadota</taxon>
        <taxon>Gammaproteobacteria</taxon>
        <taxon>Pseudomonadales</taxon>
        <taxon>Marinobacteraceae</taxon>
        <taxon>Marinobacter</taxon>
    </lineage>
</organism>
<dbReference type="PROSITE" id="PS50885">
    <property type="entry name" value="HAMP"/>
    <property type="match status" value="1"/>
</dbReference>
<evidence type="ECO:0000313" key="15">
    <source>
        <dbReference type="Proteomes" id="UP001595798"/>
    </source>
</evidence>
<proteinExistence type="inferred from homology"/>
<keyword evidence="15" id="KW-1185">Reference proteome</keyword>
<evidence type="ECO:0000256" key="7">
    <source>
        <dbReference type="ARBA" id="ARBA00029447"/>
    </source>
</evidence>
<evidence type="ECO:0000259" key="11">
    <source>
        <dbReference type="PROSITE" id="PS50111"/>
    </source>
</evidence>
<dbReference type="InterPro" id="IPR004089">
    <property type="entry name" value="MCPsignal_dom"/>
</dbReference>
<dbReference type="PANTHER" id="PTHR32089:SF120">
    <property type="entry name" value="METHYL-ACCEPTING CHEMOTAXIS PROTEIN TLPQ"/>
    <property type="match status" value="1"/>
</dbReference>
<keyword evidence="5 10" id="KW-0472">Membrane</keyword>
<sequence>MPSLQKLSNLSLSLGMKMALGFAVLILLTIVVGTTGYFALNAFGDRAGIVADASAIEADLLQARQDEKNFLIRGEEQYVDQAIVQTKQAYKRAEALEKELTEPADDARIARIQEGIAEYEQQLQELVEVRAFRDEKLGELELVVRRVTGTFASQDKLFATNAAIQQMRRSEGNFLVENDQEAVEQFRSAGERAVRTIDSSFLDKALKDELKGLLTDYIEVFNEVVDSETQTQELQQRMVDTARQAQESAVELQETQQQQMVDERQTASMVIIIVMLVIVALGSAIAFLLTRNITRPIHEAVALATRVANGDLQETVTSKRSDELGQLMTALGAMVTSLRELVQHINSSATNIASSAEELSTVTAETSQGVTQQRDQTDQVATAMNEMVATVSEVAKSAEEAFGAATTANEKASAGEAAVEETLSYVNQLNGQVETVMEKLHGLQTDTQNISTVLDVIKSVAEQTNLLALNAAIEAARAGEQGRGFAVVADEVRSLAQRTQSSASEIETLISNLISSTENSVSTMESGTTLAGQTLDSARTTGETIREIAGAVGNISQYNSQIATAAEEQTSVAEDINQNVTQIRDVSDHSATAAEQISTSSNELARLGEDLRTQVARFRL</sequence>